<evidence type="ECO:0000256" key="2">
    <source>
        <dbReference type="ARBA" id="ARBA00022448"/>
    </source>
</evidence>
<feature type="transmembrane region" description="Helical" evidence="7">
    <location>
        <begin position="353"/>
        <end position="371"/>
    </location>
</feature>
<evidence type="ECO:0000313" key="9">
    <source>
        <dbReference type="EMBL" id="KAI9634378.1"/>
    </source>
</evidence>
<dbReference type="Pfam" id="PF07690">
    <property type="entry name" value="MFS_1"/>
    <property type="match status" value="1"/>
</dbReference>
<dbReference type="RefSeq" id="XP_052944155.1">
    <property type="nucleotide sequence ID" value="XM_053087494.1"/>
</dbReference>
<dbReference type="FunFam" id="1.20.1250.20:FF:000057">
    <property type="entry name" value="MFS general substrate transporter"/>
    <property type="match status" value="1"/>
</dbReference>
<sequence>MSAPAYQHREPSPTEDEKRPETDVAVNDVYDDQLHSDAESRINIKKLIRKVDYRLLPGLGLLYLFSYLDRTALANASIFGFQRDLGIGQTEYNLISTIFFVPYGLFEVPSQICLMYIAPHTWISVMGFAWGVTMTLSGLVQNFGGAMAARFFLGVTEAGFFPAALAICGDWYHPLNLQVRIAFFYTMGQFSGAFGGLLAYAINYMNGAGGLSSWRWLFIIEGMCTVVLAVGLYFVLPNRVDDCKWLNAEEKTAIWDRKSAGTAADPLARKFEWHYISECLKDYKVLIPTWLAMVSNIVGFGFAFQFPQILTQMGFAAERAQLLTVPVHVIGCILTFATGWFSDRIGKRYPGLLFGQGMVLIGLILVFAFPIEPRFIGPRYLGCIFISAGGKLCYPGNLTWVSNNAESNGKRHIAIAITCTMGSISTIVGTNVYLGAEAPKYTTGLSLSIALISSAIIATLVLRSLLIRANRKLDEVQGGRIEGAFRYIL</sequence>
<keyword evidence="5 7" id="KW-0472">Membrane</keyword>
<dbReference type="InterPro" id="IPR020846">
    <property type="entry name" value="MFS_dom"/>
</dbReference>
<dbReference type="SUPFAM" id="SSF103473">
    <property type="entry name" value="MFS general substrate transporter"/>
    <property type="match status" value="1"/>
</dbReference>
<feature type="region of interest" description="Disordered" evidence="6">
    <location>
        <begin position="1"/>
        <end position="22"/>
    </location>
</feature>
<evidence type="ECO:0000256" key="6">
    <source>
        <dbReference type="SAM" id="MobiDB-lite"/>
    </source>
</evidence>
<evidence type="ECO:0000256" key="4">
    <source>
        <dbReference type="ARBA" id="ARBA00022989"/>
    </source>
</evidence>
<dbReference type="AlphaFoldDB" id="A0AA38LT70"/>
<feature type="transmembrane region" description="Helical" evidence="7">
    <location>
        <begin position="214"/>
        <end position="236"/>
    </location>
</feature>
<dbReference type="GO" id="GO:0016020">
    <property type="term" value="C:membrane"/>
    <property type="evidence" value="ECO:0007669"/>
    <property type="project" value="UniProtKB-SubCell"/>
</dbReference>
<dbReference type="InterPro" id="IPR011701">
    <property type="entry name" value="MFS"/>
</dbReference>
<accession>A0AA38LT70</accession>
<comment type="subcellular location">
    <subcellularLocation>
        <location evidence="1">Membrane</location>
        <topology evidence="1">Multi-pass membrane protein</topology>
    </subcellularLocation>
</comment>
<evidence type="ECO:0000256" key="7">
    <source>
        <dbReference type="SAM" id="Phobius"/>
    </source>
</evidence>
<feature type="transmembrane region" description="Helical" evidence="7">
    <location>
        <begin position="290"/>
        <end position="310"/>
    </location>
</feature>
<feature type="compositionally biased region" description="Basic and acidic residues" evidence="6">
    <location>
        <begin position="7"/>
        <end position="22"/>
    </location>
</feature>
<feature type="transmembrane region" description="Helical" evidence="7">
    <location>
        <begin position="151"/>
        <end position="173"/>
    </location>
</feature>
<dbReference type="GO" id="GO:0022857">
    <property type="term" value="F:transmembrane transporter activity"/>
    <property type="evidence" value="ECO:0007669"/>
    <property type="project" value="InterPro"/>
</dbReference>
<dbReference type="Proteomes" id="UP001164286">
    <property type="component" value="Unassembled WGS sequence"/>
</dbReference>
<proteinExistence type="predicted"/>
<keyword evidence="4 7" id="KW-1133">Transmembrane helix</keyword>
<feature type="transmembrane region" description="Helical" evidence="7">
    <location>
        <begin position="179"/>
        <end position="202"/>
    </location>
</feature>
<comment type="caution">
    <text evidence="9">The sequence shown here is derived from an EMBL/GenBank/DDBJ whole genome shotgun (WGS) entry which is preliminary data.</text>
</comment>
<dbReference type="PANTHER" id="PTHR43791">
    <property type="entry name" value="PERMEASE-RELATED"/>
    <property type="match status" value="1"/>
</dbReference>
<dbReference type="PROSITE" id="PS50850">
    <property type="entry name" value="MFS"/>
    <property type="match status" value="1"/>
</dbReference>
<evidence type="ECO:0000259" key="8">
    <source>
        <dbReference type="PROSITE" id="PS50850"/>
    </source>
</evidence>
<feature type="transmembrane region" description="Helical" evidence="7">
    <location>
        <begin position="51"/>
        <end position="68"/>
    </location>
</feature>
<feature type="transmembrane region" description="Helical" evidence="7">
    <location>
        <begin position="322"/>
        <end position="341"/>
    </location>
</feature>
<dbReference type="InterPro" id="IPR036259">
    <property type="entry name" value="MFS_trans_sf"/>
</dbReference>
<evidence type="ECO:0000256" key="1">
    <source>
        <dbReference type="ARBA" id="ARBA00004141"/>
    </source>
</evidence>
<feature type="transmembrane region" description="Helical" evidence="7">
    <location>
        <begin position="121"/>
        <end position="139"/>
    </location>
</feature>
<evidence type="ECO:0000256" key="3">
    <source>
        <dbReference type="ARBA" id="ARBA00022692"/>
    </source>
</evidence>
<reference evidence="9" key="1">
    <citation type="journal article" date="2022" name="G3 (Bethesda)">
        <title>High quality genome of the basidiomycete yeast Dioszegia hungarica PDD-24b-2 isolated from cloud water.</title>
        <authorList>
            <person name="Jarrige D."/>
            <person name="Haridas S."/>
            <person name="Bleykasten-Grosshans C."/>
            <person name="Joly M."/>
            <person name="Nadalig T."/>
            <person name="Sancelme M."/>
            <person name="Vuilleumier S."/>
            <person name="Grigoriev I.V."/>
            <person name="Amato P."/>
            <person name="Bringel F."/>
        </authorList>
    </citation>
    <scope>NUCLEOTIDE SEQUENCE</scope>
    <source>
        <strain evidence="9">PDD-24b-2</strain>
    </source>
</reference>
<keyword evidence="3 7" id="KW-0812">Transmembrane</keyword>
<gene>
    <name evidence="9" type="ORF">MKK02DRAFT_28132</name>
</gene>
<keyword evidence="2" id="KW-0813">Transport</keyword>
<protein>
    <submittedName>
        <fullName evidence="9">Major facilitator superfamily domain-containing protein</fullName>
    </submittedName>
</protein>
<evidence type="ECO:0000256" key="5">
    <source>
        <dbReference type="ARBA" id="ARBA00023136"/>
    </source>
</evidence>
<dbReference type="PANTHER" id="PTHR43791:SF18">
    <property type="entry name" value="NICOTINIC ACID TRANSPORTER TNA1, PUTATIVE (AFU_ORTHOLOGUE AFUA_3G03820)-RELATED"/>
    <property type="match status" value="1"/>
</dbReference>
<evidence type="ECO:0000313" key="10">
    <source>
        <dbReference type="Proteomes" id="UP001164286"/>
    </source>
</evidence>
<dbReference type="GeneID" id="77726699"/>
<keyword evidence="10" id="KW-1185">Reference proteome</keyword>
<name>A0AA38LT70_9TREE</name>
<feature type="transmembrane region" description="Helical" evidence="7">
    <location>
        <begin position="441"/>
        <end position="462"/>
    </location>
</feature>
<feature type="domain" description="Major facilitator superfamily (MFS) profile" evidence="8">
    <location>
        <begin position="55"/>
        <end position="472"/>
    </location>
</feature>
<feature type="transmembrane region" description="Helical" evidence="7">
    <location>
        <begin position="413"/>
        <end position="435"/>
    </location>
</feature>
<dbReference type="Gene3D" id="1.20.1250.20">
    <property type="entry name" value="MFS general substrate transporter like domains"/>
    <property type="match status" value="2"/>
</dbReference>
<organism evidence="9 10">
    <name type="scientific">Dioszegia hungarica</name>
    <dbReference type="NCBI Taxonomy" id="4972"/>
    <lineage>
        <taxon>Eukaryota</taxon>
        <taxon>Fungi</taxon>
        <taxon>Dikarya</taxon>
        <taxon>Basidiomycota</taxon>
        <taxon>Agaricomycotina</taxon>
        <taxon>Tremellomycetes</taxon>
        <taxon>Tremellales</taxon>
        <taxon>Bulleribasidiaceae</taxon>
        <taxon>Dioszegia</taxon>
    </lineage>
</organism>
<dbReference type="EMBL" id="JAKWFO010000007">
    <property type="protein sequence ID" value="KAI9634378.1"/>
    <property type="molecule type" value="Genomic_DNA"/>
</dbReference>